<evidence type="ECO:0000313" key="2">
    <source>
        <dbReference type="Proteomes" id="UP000216991"/>
    </source>
</evidence>
<sequence length="166" mass="16897">MLLTACSSSPEPAEYEQAIEAEYNKDAFAFADSVGVTVEGMAPPGAVRGVASGAQRLAEQAEAFGGSAAGEAVKGLAQGAAGLASDFGIDGAKELKQGIESATATDWDVVGLTILASRRADDAHVAQIRYDLFANVGGTRKQMGSGITHSIRLSVTPDGNKAVPIS</sequence>
<dbReference type="AlphaFoldDB" id="A0A255YQZ9"/>
<evidence type="ECO:0000313" key="1">
    <source>
        <dbReference type="EMBL" id="OYQ31134.1"/>
    </source>
</evidence>
<reference evidence="1 2" key="1">
    <citation type="submission" date="2017-07" db="EMBL/GenBank/DDBJ databases">
        <title>Sandarakinorhabdus cyanobacteriorum sp. nov., a novel bacterium isolated from cyanobacterial aggregates in a eutrophic lake.</title>
        <authorList>
            <person name="Cai H."/>
        </authorList>
    </citation>
    <scope>NUCLEOTIDE SEQUENCE [LARGE SCALE GENOMIC DNA]</scope>
    <source>
        <strain evidence="1 2">TH057</strain>
    </source>
</reference>
<comment type="caution">
    <text evidence="1">The sequence shown here is derived from an EMBL/GenBank/DDBJ whole genome shotgun (WGS) entry which is preliminary data.</text>
</comment>
<keyword evidence="2" id="KW-1185">Reference proteome</keyword>
<dbReference type="EMBL" id="NOXT01000091">
    <property type="protein sequence ID" value="OYQ31134.1"/>
    <property type="molecule type" value="Genomic_DNA"/>
</dbReference>
<proteinExistence type="predicted"/>
<gene>
    <name evidence="1" type="ORF">CHU93_05205</name>
</gene>
<dbReference type="Proteomes" id="UP000216991">
    <property type="component" value="Unassembled WGS sequence"/>
</dbReference>
<name>A0A255YQZ9_9SPHN</name>
<protein>
    <submittedName>
        <fullName evidence="1">Uncharacterized protein</fullName>
    </submittedName>
</protein>
<organism evidence="1 2">
    <name type="scientific">Sandarakinorhabdus cyanobacteriorum</name>
    <dbReference type="NCBI Taxonomy" id="1981098"/>
    <lineage>
        <taxon>Bacteria</taxon>
        <taxon>Pseudomonadati</taxon>
        <taxon>Pseudomonadota</taxon>
        <taxon>Alphaproteobacteria</taxon>
        <taxon>Sphingomonadales</taxon>
        <taxon>Sphingosinicellaceae</taxon>
        <taxon>Sandarakinorhabdus</taxon>
    </lineage>
</organism>
<accession>A0A255YQZ9</accession>